<reference evidence="3" key="1">
    <citation type="journal article" date="2019" name="Int. J. Syst. Evol. Microbiol.">
        <title>The Global Catalogue of Microorganisms (GCM) 10K type strain sequencing project: providing services to taxonomists for standard genome sequencing and annotation.</title>
        <authorList>
            <consortium name="The Broad Institute Genomics Platform"/>
            <consortium name="The Broad Institute Genome Sequencing Center for Infectious Disease"/>
            <person name="Wu L."/>
            <person name="Ma J."/>
        </authorList>
    </citation>
    <scope>NUCLEOTIDE SEQUENCE [LARGE SCALE GENOMIC DNA]</scope>
    <source>
        <strain evidence="3">JCM 15313</strain>
    </source>
</reference>
<dbReference type="Proteomes" id="UP001501585">
    <property type="component" value="Unassembled WGS sequence"/>
</dbReference>
<sequence length="82" mass="8712">MLVFVGLAVVTAVGTLVVAVLVVRMLAEMRRLHAAMERTGDELAPGYAALRDAGERAREQVRVVHASTARTIDEAGSAPKRG</sequence>
<keyword evidence="1" id="KW-1133">Transmembrane helix</keyword>
<evidence type="ECO:0000313" key="2">
    <source>
        <dbReference type="EMBL" id="GAA1990704.1"/>
    </source>
</evidence>
<evidence type="ECO:0000256" key="1">
    <source>
        <dbReference type="SAM" id="Phobius"/>
    </source>
</evidence>
<accession>A0ABP5E4D6</accession>
<organism evidence="2 3">
    <name type="scientific">Nocardiopsis rhodophaea</name>
    <dbReference type="NCBI Taxonomy" id="280238"/>
    <lineage>
        <taxon>Bacteria</taxon>
        <taxon>Bacillati</taxon>
        <taxon>Actinomycetota</taxon>
        <taxon>Actinomycetes</taxon>
        <taxon>Streptosporangiales</taxon>
        <taxon>Nocardiopsidaceae</taxon>
        <taxon>Nocardiopsis</taxon>
    </lineage>
</organism>
<protein>
    <recommendedName>
        <fullName evidence="4">Secreted protein</fullName>
    </recommendedName>
</protein>
<feature type="transmembrane region" description="Helical" evidence="1">
    <location>
        <begin position="6"/>
        <end position="27"/>
    </location>
</feature>
<keyword evidence="3" id="KW-1185">Reference proteome</keyword>
<comment type="caution">
    <text evidence="2">The sequence shown here is derived from an EMBL/GenBank/DDBJ whole genome shotgun (WGS) entry which is preliminary data.</text>
</comment>
<name>A0ABP5E4D6_9ACTN</name>
<evidence type="ECO:0008006" key="4">
    <source>
        <dbReference type="Google" id="ProtNLM"/>
    </source>
</evidence>
<keyword evidence="1" id="KW-0472">Membrane</keyword>
<evidence type="ECO:0000313" key="3">
    <source>
        <dbReference type="Proteomes" id="UP001501585"/>
    </source>
</evidence>
<keyword evidence="1" id="KW-0812">Transmembrane</keyword>
<dbReference type="EMBL" id="BAAAPC010000005">
    <property type="protein sequence ID" value="GAA1990704.1"/>
    <property type="molecule type" value="Genomic_DNA"/>
</dbReference>
<dbReference type="RefSeq" id="WP_344105108.1">
    <property type="nucleotide sequence ID" value="NZ_BAAAPC010000005.1"/>
</dbReference>
<proteinExistence type="predicted"/>
<gene>
    <name evidence="2" type="ORF">GCM10009799_15790</name>
</gene>